<feature type="chain" id="PRO_5042228408" description="Secreted protein" evidence="1">
    <location>
        <begin position="23"/>
        <end position="93"/>
    </location>
</feature>
<proteinExistence type="predicted"/>
<evidence type="ECO:0000313" key="3">
    <source>
        <dbReference type="Proteomes" id="UP001218218"/>
    </source>
</evidence>
<organism evidence="2 3">
    <name type="scientific">Mycena albidolilacea</name>
    <dbReference type="NCBI Taxonomy" id="1033008"/>
    <lineage>
        <taxon>Eukaryota</taxon>
        <taxon>Fungi</taxon>
        <taxon>Dikarya</taxon>
        <taxon>Basidiomycota</taxon>
        <taxon>Agaricomycotina</taxon>
        <taxon>Agaricomycetes</taxon>
        <taxon>Agaricomycetidae</taxon>
        <taxon>Agaricales</taxon>
        <taxon>Marasmiineae</taxon>
        <taxon>Mycenaceae</taxon>
        <taxon>Mycena</taxon>
    </lineage>
</organism>
<name>A0AAD6YX57_9AGAR</name>
<feature type="signal peptide" evidence="1">
    <location>
        <begin position="1"/>
        <end position="22"/>
    </location>
</feature>
<dbReference type="Proteomes" id="UP001218218">
    <property type="component" value="Unassembled WGS sequence"/>
</dbReference>
<comment type="caution">
    <text evidence="2">The sequence shown here is derived from an EMBL/GenBank/DDBJ whole genome shotgun (WGS) entry which is preliminary data.</text>
</comment>
<reference evidence="2" key="1">
    <citation type="submission" date="2023-03" db="EMBL/GenBank/DDBJ databases">
        <title>Massive genome expansion in bonnet fungi (Mycena s.s.) driven by repeated elements and novel gene families across ecological guilds.</title>
        <authorList>
            <consortium name="Lawrence Berkeley National Laboratory"/>
            <person name="Harder C.B."/>
            <person name="Miyauchi S."/>
            <person name="Viragh M."/>
            <person name="Kuo A."/>
            <person name="Thoen E."/>
            <person name="Andreopoulos B."/>
            <person name="Lu D."/>
            <person name="Skrede I."/>
            <person name="Drula E."/>
            <person name="Henrissat B."/>
            <person name="Morin E."/>
            <person name="Kohler A."/>
            <person name="Barry K."/>
            <person name="LaButti K."/>
            <person name="Morin E."/>
            <person name="Salamov A."/>
            <person name="Lipzen A."/>
            <person name="Mereny Z."/>
            <person name="Hegedus B."/>
            <person name="Baldrian P."/>
            <person name="Stursova M."/>
            <person name="Weitz H."/>
            <person name="Taylor A."/>
            <person name="Grigoriev I.V."/>
            <person name="Nagy L.G."/>
            <person name="Martin F."/>
            <person name="Kauserud H."/>
        </authorList>
    </citation>
    <scope>NUCLEOTIDE SEQUENCE</scope>
    <source>
        <strain evidence="2">CBHHK002</strain>
    </source>
</reference>
<dbReference type="EMBL" id="JARIHO010000147">
    <property type="protein sequence ID" value="KAJ7300992.1"/>
    <property type="molecule type" value="Genomic_DNA"/>
</dbReference>
<protein>
    <recommendedName>
        <fullName evidence="4">Secreted protein</fullName>
    </recommendedName>
</protein>
<keyword evidence="1" id="KW-0732">Signal</keyword>
<accession>A0AAD6YX57</accession>
<evidence type="ECO:0000313" key="2">
    <source>
        <dbReference type="EMBL" id="KAJ7300992.1"/>
    </source>
</evidence>
<dbReference type="AlphaFoldDB" id="A0AAD6YX57"/>
<evidence type="ECO:0008006" key="4">
    <source>
        <dbReference type="Google" id="ProtNLM"/>
    </source>
</evidence>
<gene>
    <name evidence="2" type="ORF">DFH08DRAFT_121851</name>
</gene>
<evidence type="ECO:0000256" key="1">
    <source>
        <dbReference type="SAM" id="SignalP"/>
    </source>
</evidence>
<keyword evidence="3" id="KW-1185">Reference proteome</keyword>
<sequence length="93" mass="9905">MAPKISVLGVGAALALARAVCCELILGRCHVFRQNLCVDILRIPCRNKPNTGCAGFGLLLPAFADTVCDNVLDNLTSGDLGVIIPHFLILVWC</sequence>